<evidence type="ECO:0000313" key="2">
    <source>
        <dbReference type="Proteomes" id="UP000030745"/>
    </source>
</evidence>
<dbReference type="Proteomes" id="UP000030745">
    <property type="component" value="Unassembled WGS sequence"/>
</dbReference>
<sequence length="80" mass="8838">ITDDDHKIVEVMSGRNRTLRSGAVADAPYVDNDGDASWGAFGLLSALGLWCIEQARVGIFDHNERQTLEATCQELRQYGL</sequence>
<dbReference type="KEGG" id="spar:SPRG_17568"/>
<dbReference type="GeneID" id="24139104"/>
<gene>
    <name evidence="1" type="ORF">SPRG_17568</name>
</gene>
<reference evidence="1 2" key="1">
    <citation type="journal article" date="2013" name="PLoS Genet.">
        <title>Distinctive expansion of potential virulence genes in the genome of the oomycete fish pathogen Saprolegnia parasitica.</title>
        <authorList>
            <person name="Jiang R.H."/>
            <person name="de Bruijn I."/>
            <person name="Haas B.J."/>
            <person name="Belmonte R."/>
            <person name="Lobach L."/>
            <person name="Christie J."/>
            <person name="van den Ackerveken G."/>
            <person name="Bottin A."/>
            <person name="Bulone V."/>
            <person name="Diaz-Moreno S.M."/>
            <person name="Dumas B."/>
            <person name="Fan L."/>
            <person name="Gaulin E."/>
            <person name="Govers F."/>
            <person name="Grenville-Briggs L.J."/>
            <person name="Horner N.R."/>
            <person name="Levin J.Z."/>
            <person name="Mammella M."/>
            <person name="Meijer H.J."/>
            <person name="Morris P."/>
            <person name="Nusbaum C."/>
            <person name="Oome S."/>
            <person name="Phillips A.J."/>
            <person name="van Rooyen D."/>
            <person name="Rzeszutek E."/>
            <person name="Saraiva M."/>
            <person name="Secombes C.J."/>
            <person name="Seidl M.F."/>
            <person name="Snel B."/>
            <person name="Stassen J.H."/>
            <person name="Sykes S."/>
            <person name="Tripathy S."/>
            <person name="van den Berg H."/>
            <person name="Vega-Arreguin J.C."/>
            <person name="Wawra S."/>
            <person name="Young S.K."/>
            <person name="Zeng Q."/>
            <person name="Dieguez-Uribeondo J."/>
            <person name="Russ C."/>
            <person name="Tyler B.M."/>
            <person name="van West P."/>
        </authorList>
    </citation>
    <scope>NUCLEOTIDE SEQUENCE [LARGE SCALE GENOMIC DNA]</scope>
    <source>
        <strain evidence="1 2">CBS 223.65</strain>
    </source>
</reference>
<dbReference type="AlphaFoldDB" id="A0A067BRN1"/>
<protein>
    <submittedName>
        <fullName evidence="1">Uncharacterized protein</fullName>
    </submittedName>
</protein>
<proteinExistence type="predicted"/>
<organism evidence="1 2">
    <name type="scientific">Saprolegnia parasitica (strain CBS 223.65)</name>
    <dbReference type="NCBI Taxonomy" id="695850"/>
    <lineage>
        <taxon>Eukaryota</taxon>
        <taxon>Sar</taxon>
        <taxon>Stramenopiles</taxon>
        <taxon>Oomycota</taxon>
        <taxon>Saprolegniomycetes</taxon>
        <taxon>Saprolegniales</taxon>
        <taxon>Saprolegniaceae</taxon>
        <taxon>Saprolegnia</taxon>
    </lineage>
</organism>
<keyword evidence="2" id="KW-1185">Reference proteome</keyword>
<dbReference type="EMBL" id="KK583837">
    <property type="protein sequence ID" value="KDO16966.1"/>
    <property type="molecule type" value="Genomic_DNA"/>
</dbReference>
<accession>A0A067BRN1</accession>
<evidence type="ECO:0000313" key="1">
    <source>
        <dbReference type="EMBL" id="KDO16966.1"/>
    </source>
</evidence>
<name>A0A067BRN1_SAPPC</name>
<dbReference type="VEuPathDB" id="FungiDB:SPRG_17568"/>
<feature type="non-terminal residue" evidence="1">
    <location>
        <position position="1"/>
    </location>
</feature>
<dbReference type="RefSeq" id="XP_012212325.1">
    <property type="nucleotide sequence ID" value="XM_012356935.1"/>
</dbReference>